<sequence length="170" mass="18054">MDGENTNEPGGGLSGPASVVLRLLLGLFGLPFLTFGFLTVVGSLYSLFTGGSIGGPLLGMVFGFPFLAVGGAFVWIAVRGPKGLPETVRRRTGARLDQVQRSVQEAAEQAGADPRAVREAMAKIRPMSSPRQDAYPRCPECSAGLTDATLISPGGDVRCDHCRTWFKVER</sequence>
<gene>
    <name evidence="2" type="ORF">Poly30_05900</name>
</gene>
<keyword evidence="1" id="KW-0812">Transmembrane</keyword>
<dbReference type="Proteomes" id="UP000320390">
    <property type="component" value="Chromosome"/>
</dbReference>
<proteinExistence type="predicted"/>
<organism evidence="2 3">
    <name type="scientific">Saltatorellus ferox</name>
    <dbReference type="NCBI Taxonomy" id="2528018"/>
    <lineage>
        <taxon>Bacteria</taxon>
        <taxon>Pseudomonadati</taxon>
        <taxon>Planctomycetota</taxon>
        <taxon>Planctomycetia</taxon>
        <taxon>Planctomycetia incertae sedis</taxon>
        <taxon>Saltatorellus</taxon>
    </lineage>
</organism>
<name>A0A518ELX6_9BACT</name>
<evidence type="ECO:0000313" key="2">
    <source>
        <dbReference type="EMBL" id="QDV05095.1"/>
    </source>
</evidence>
<feature type="transmembrane region" description="Helical" evidence="1">
    <location>
        <begin position="57"/>
        <end position="78"/>
    </location>
</feature>
<dbReference type="OrthoDB" id="268322at2"/>
<reference evidence="2 3" key="1">
    <citation type="submission" date="2019-02" db="EMBL/GenBank/DDBJ databases">
        <title>Deep-cultivation of Planctomycetes and their phenomic and genomic characterization uncovers novel biology.</title>
        <authorList>
            <person name="Wiegand S."/>
            <person name="Jogler M."/>
            <person name="Boedeker C."/>
            <person name="Pinto D."/>
            <person name="Vollmers J."/>
            <person name="Rivas-Marin E."/>
            <person name="Kohn T."/>
            <person name="Peeters S.H."/>
            <person name="Heuer A."/>
            <person name="Rast P."/>
            <person name="Oberbeckmann S."/>
            <person name="Bunk B."/>
            <person name="Jeske O."/>
            <person name="Meyerdierks A."/>
            <person name="Storesund J.E."/>
            <person name="Kallscheuer N."/>
            <person name="Luecker S."/>
            <person name="Lage O.M."/>
            <person name="Pohl T."/>
            <person name="Merkel B.J."/>
            <person name="Hornburger P."/>
            <person name="Mueller R.-W."/>
            <person name="Bruemmer F."/>
            <person name="Labrenz M."/>
            <person name="Spormann A.M."/>
            <person name="Op den Camp H."/>
            <person name="Overmann J."/>
            <person name="Amann R."/>
            <person name="Jetten M.S.M."/>
            <person name="Mascher T."/>
            <person name="Medema M.H."/>
            <person name="Devos D.P."/>
            <person name="Kaster A.-K."/>
            <person name="Ovreas L."/>
            <person name="Rohde M."/>
            <person name="Galperin M.Y."/>
            <person name="Jogler C."/>
        </authorList>
    </citation>
    <scope>NUCLEOTIDE SEQUENCE [LARGE SCALE GENOMIC DNA]</scope>
    <source>
        <strain evidence="2 3">Poly30</strain>
    </source>
</reference>
<feature type="transmembrane region" description="Helical" evidence="1">
    <location>
        <begin position="20"/>
        <end position="45"/>
    </location>
</feature>
<protein>
    <submittedName>
        <fullName evidence="2">Uncharacterized protein</fullName>
    </submittedName>
</protein>
<accession>A0A518ELX6</accession>
<keyword evidence="1" id="KW-0472">Membrane</keyword>
<keyword evidence="1" id="KW-1133">Transmembrane helix</keyword>
<evidence type="ECO:0000256" key="1">
    <source>
        <dbReference type="SAM" id="Phobius"/>
    </source>
</evidence>
<evidence type="ECO:0000313" key="3">
    <source>
        <dbReference type="Proteomes" id="UP000320390"/>
    </source>
</evidence>
<dbReference type="EMBL" id="CP036434">
    <property type="protein sequence ID" value="QDV05095.1"/>
    <property type="molecule type" value="Genomic_DNA"/>
</dbReference>
<keyword evidence="3" id="KW-1185">Reference proteome</keyword>
<dbReference type="RefSeq" id="WP_145194519.1">
    <property type="nucleotide sequence ID" value="NZ_CP036434.1"/>
</dbReference>
<dbReference type="AlphaFoldDB" id="A0A518ELX6"/>